<proteinExistence type="predicted"/>
<dbReference type="AlphaFoldDB" id="A0A9Q1RJ27"/>
<evidence type="ECO:0000313" key="1">
    <source>
        <dbReference type="EMBL" id="KAJ8559692.1"/>
    </source>
</evidence>
<dbReference type="OrthoDB" id="289038at2759"/>
<protein>
    <submittedName>
        <fullName evidence="1">Uncharacterized protein</fullName>
    </submittedName>
</protein>
<sequence length="86" mass="9600">MRYVGRLFVKGTSKPTEILSKLNEMVGYAPDQEIELYERRDVCGAWEQYLGLEHADGAPKRTHAAHQATVAAKISSSTRCSGLFTR</sequence>
<comment type="caution">
    <text evidence="1">The sequence shown here is derived from an EMBL/GenBank/DDBJ whole genome shotgun (WGS) entry which is preliminary data.</text>
</comment>
<accession>A0A9Q1RJ27</accession>
<dbReference type="Proteomes" id="UP001152561">
    <property type="component" value="Unassembled WGS sequence"/>
</dbReference>
<dbReference type="Gene3D" id="3.10.20.90">
    <property type="entry name" value="Phosphatidylinositol 3-kinase Catalytic Subunit, Chain A, domain 1"/>
    <property type="match status" value="1"/>
</dbReference>
<dbReference type="EMBL" id="JAJAGQ010000006">
    <property type="protein sequence ID" value="KAJ8559692.1"/>
    <property type="molecule type" value="Genomic_DNA"/>
</dbReference>
<name>A0A9Q1RJ27_9SOLA</name>
<evidence type="ECO:0000313" key="2">
    <source>
        <dbReference type="Proteomes" id="UP001152561"/>
    </source>
</evidence>
<gene>
    <name evidence="1" type="ORF">K7X08_003750</name>
</gene>
<reference evidence="2" key="1">
    <citation type="journal article" date="2023" name="Proc. Natl. Acad. Sci. U.S.A.">
        <title>Genomic and structural basis for evolution of tropane alkaloid biosynthesis.</title>
        <authorList>
            <person name="Wanga Y.-J."/>
            <person name="Taina T."/>
            <person name="Yua J.-Y."/>
            <person name="Lia J."/>
            <person name="Xua B."/>
            <person name="Chenc J."/>
            <person name="D'Auriad J.C."/>
            <person name="Huanga J.-P."/>
            <person name="Huanga S.-X."/>
        </authorList>
    </citation>
    <scope>NUCLEOTIDE SEQUENCE [LARGE SCALE GENOMIC DNA]</scope>
    <source>
        <strain evidence="2">cv. KIB-2019</strain>
    </source>
</reference>
<keyword evidence="2" id="KW-1185">Reference proteome</keyword>
<organism evidence="1 2">
    <name type="scientific">Anisodus acutangulus</name>
    <dbReference type="NCBI Taxonomy" id="402998"/>
    <lineage>
        <taxon>Eukaryota</taxon>
        <taxon>Viridiplantae</taxon>
        <taxon>Streptophyta</taxon>
        <taxon>Embryophyta</taxon>
        <taxon>Tracheophyta</taxon>
        <taxon>Spermatophyta</taxon>
        <taxon>Magnoliopsida</taxon>
        <taxon>eudicotyledons</taxon>
        <taxon>Gunneridae</taxon>
        <taxon>Pentapetalae</taxon>
        <taxon>asterids</taxon>
        <taxon>lamiids</taxon>
        <taxon>Solanales</taxon>
        <taxon>Solanaceae</taxon>
        <taxon>Solanoideae</taxon>
        <taxon>Hyoscyameae</taxon>
        <taxon>Anisodus</taxon>
    </lineage>
</organism>